<dbReference type="InterPro" id="IPR005590">
    <property type="entry name" value="DUF333"/>
</dbReference>
<reference evidence="1 2" key="1">
    <citation type="journal article" date="2017" name="Int. J. Syst. Evol. Microbiol.">
        <title>Brenneria populi subsp. brevivirga subsp. nov. isolated from symptomatic bark of Populus x euramericana canker, and description of Brenneria populi subsp. populi subsp. nov.</title>
        <authorList>
            <person name="Zheng M.H."/>
            <person name="Piao C.G."/>
            <person name="Xue H."/>
            <person name="Guo M.W."/>
            <person name="Li Y."/>
        </authorList>
    </citation>
    <scope>NUCLEOTIDE SEQUENCE [LARGE SCALE GENOMIC DNA]</scope>
    <source>
        <strain evidence="1 2">D9-5</strain>
    </source>
</reference>
<organism evidence="1 2">
    <name type="scientific">Brenneria populi</name>
    <dbReference type="NCBI Taxonomy" id="1505588"/>
    <lineage>
        <taxon>Bacteria</taxon>
        <taxon>Pseudomonadati</taxon>
        <taxon>Pseudomonadota</taxon>
        <taxon>Gammaproteobacteria</taxon>
        <taxon>Enterobacterales</taxon>
        <taxon>Pectobacteriaceae</taxon>
        <taxon>Brenneria</taxon>
    </lineage>
</organism>
<evidence type="ECO:0000313" key="2">
    <source>
        <dbReference type="Proteomes" id="UP001309705"/>
    </source>
</evidence>
<dbReference type="PANTHER" id="PTHR38008:SF2">
    <property type="entry name" value="HEMOLYSIN"/>
    <property type="match status" value="1"/>
</dbReference>
<comment type="caution">
    <text evidence="1">The sequence shown here is derived from an EMBL/GenBank/DDBJ whole genome shotgun (WGS) entry which is preliminary data.</text>
</comment>
<dbReference type="Pfam" id="PF03891">
    <property type="entry name" value="DUF333"/>
    <property type="match status" value="1"/>
</dbReference>
<protein>
    <submittedName>
        <fullName evidence="1">DUF333 domain-containing protein</fullName>
    </submittedName>
</protein>
<dbReference type="PANTHER" id="PTHR38008">
    <property type="entry name" value="HEMOLYSIN-RELATED"/>
    <property type="match status" value="1"/>
</dbReference>
<dbReference type="RefSeq" id="WP_327619857.1">
    <property type="nucleotide sequence ID" value="NZ_JAYWTM010000041.1"/>
</dbReference>
<dbReference type="PROSITE" id="PS51257">
    <property type="entry name" value="PROKAR_LIPOPROTEIN"/>
    <property type="match status" value="1"/>
</dbReference>
<proteinExistence type="predicted"/>
<gene>
    <name evidence="1" type="ORF">VSX58_21445</name>
</gene>
<dbReference type="Proteomes" id="UP001309705">
    <property type="component" value="Unassembled WGS sequence"/>
</dbReference>
<evidence type="ECO:0000313" key="1">
    <source>
        <dbReference type="EMBL" id="MEC5345159.1"/>
    </source>
</evidence>
<name>A0ABU6JWL2_9GAMM</name>
<accession>A0ABU6JWL2</accession>
<sequence length="82" mass="8810">MKTEIKLAGVFIALTVVVGCRAGNDAAPPKSVGMANPASVHCQKQGGRSEMVNTDSGVTGYCLLPSGERIEEWTLYRRDNKK</sequence>
<dbReference type="EMBL" id="JAYWTM010000041">
    <property type="protein sequence ID" value="MEC5345159.1"/>
    <property type="molecule type" value="Genomic_DNA"/>
</dbReference>
<keyword evidence="2" id="KW-1185">Reference proteome</keyword>